<dbReference type="Gramene" id="PUZ63068">
    <property type="protein sequence ID" value="PUZ63068"/>
    <property type="gene ID" value="GQ55_3G038000"/>
</dbReference>
<evidence type="ECO:0000259" key="3">
    <source>
        <dbReference type="Pfam" id="PF13837"/>
    </source>
</evidence>
<dbReference type="PANTHER" id="PTHR46327:SF3">
    <property type="entry name" value="TRANSCRIPTION FACTOR"/>
    <property type="match status" value="1"/>
</dbReference>
<dbReference type="Pfam" id="PF13837">
    <property type="entry name" value="Myb_DNA-bind_4"/>
    <property type="match status" value="1"/>
</dbReference>
<feature type="compositionally biased region" description="Polar residues" evidence="2">
    <location>
        <begin position="1"/>
        <end position="13"/>
    </location>
</feature>
<dbReference type="OrthoDB" id="641566at2759"/>
<evidence type="ECO:0000256" key="2">
    <source>
        <dbReference type="SAM" id="MobiDB-lite"/>
    </source>
</evidence>
<sequence>MEGNNLPSGSLMQGTPYGSLDLHHNHVQMHAPNSGNQGFNHPQIASNFAVHLNQVTDSDQLSEFQFGEHGKANHHHHHQQQQQQQQQTKNSMSDDEEHGVNEDATDSQTGKGKKGSAWHRMKWTDSMVKLLITAASYTGEDPGADSGGGRRNCAMMQKKGKWKAISKVMGERGCLVSPQQCEDKFNDLNKRYKRLTDLLGRGTTCRIVANPELLGSMTNLSDKTKDDARKILSSKHLFYEEMCSYHNNNRFSLPEDPALQHSLQLALKCKDEHDARRRTSGDADEGYQSADTDYEEENDDEHPAVHVNKGTLPMHKRMRYMVDQEDVGFGNSSSSHDCSRRSDPHSIAVDINKVFPDGTNLALVQKDLATQSAAIEKQRMEIEAEALDLAKQHHKWERFSKKKDRELEKMRLENEQMKIENRRLELEVRHKELDLELRLKGNGSQA</sequence>
<dbReference type="PANTHER" id="PTHR46327">
    <property type="entry name" value="F16F4.11 PROTEIN-RELATED"/>
    <property type="match status" value="1"/>
</dbReference>
<keyword evidence="1" id="KW-0175">Coiled coil</keyword>
<organism evidence="4 5">
    <name type="scientific">Panicum hallii var. hallii</name>
    <dbReference type="NCBI Taxonomy" id="1504633"/>
    <lineage>
        <taxon>Eukaryota</taxon>
        <taxon>Viridiplantae</taxon>
        <taxon>Streptophyta</taxon>
        <taxon>Embryophyta</taxon>
        <taxon>Tracheophyta</taxon>
        <taxon>Spermatophyta</taxon>
        <taxon>Magnoliopsida</taxon>
        <taxon>Liliopsida</taxon>
        <taxon>Poales</taxon>
        <taxon>Poaceae</taxon>
        <taxon>PACMAD clade</taxon>
        <taxon>Panicoideae</taxon>
        <taxon>Panicodae</taxon>
        <taxon>Paniceae</taxon>
        <taxon>Panicinae</taxon>
        <taxon>Panicum</taxon>
        <taxon>Panicum sect. Panicum</taxon>
    </lineage>
</organism>
<feature type="domain" description="Myb/SANT-like DNA-binding" evidence="3">
    <location>
        <begin position="120"/>
        <end position="207"/>
    </location>
</feature>
<gene>
    <name evidence="4" type="ORF">GQ55_3G038000</name>
</gene>
<accession>A0A2T7E5F8</accession>
<dbReference type="EMBL" id="CM009751">
    <property type="protein sequence ID" value="PUZ63067.1"/>
    <property type="molecule type" value="Genomic_DNA"/>
</dbReference>
<dbReference type="AlphaFoldDB" id="A0A2T7E5F8"/>
<dbReference type="Proteomes" id="UP000244336">
    <property type="component" value="Chromosome 3"/>
</dbReference>
<evidence type="ECO:0000313" key="4">
    <source>
        <dbReference type="EMBL" id="PUZ63068.1"/>
    </source>
</evidence>
<dbReference type="Gramene" id="PUZ63066">
    <property type="protein sequence ID" value="PUZ63066"/>
    <property type="gene ID" value="GQ55_3G038000"/>
</dbReference>
<dbReference type="STRING" id="1504633.A0A2T7E5F8"/>
<reference evidence="4 5" key="1">
    <citation type="submission" date="2018-04" db="EMBL/GenBank/DDBJ databases">
        <title>WGS assembly of Panicum hallii var. hallii HAL2.</title>
        <authorList>
            <person name="Lovell J."/>
            <person name="Jenkins J."/>
            <person name="Lowry D."/>
            <person name="Mamidi S."/>
            <person name="Sreedasyam A."/>
            <person name="Weng X."/>
            <person name="Barry K."/>
            <person name="Bonette J."/>
            <person name="Campitelli B."/>
            <person name="Daum C."/>
            <person name="Gordon S."/>
            <person name="Gould B."/>
            <person name="Lipzen A."/>
            <person name="MacQueen A."/>
            <person name="Palacio-Mejia J."/>
            <person name="Plott C."/>
            <person name="Shakirov E."/>
            <person name="Shu S."/>
            <person name="Yoshinaga Y."/>
            <person name="Zane M."/>
            <person name="Rokhsar D."/>
            <person name="Grimwood J."/>
            <person name="Schmutz J."/>
            <person name="Juenger T."/>
        </authorList>
    </citation>
    <scope>NUCLEOTIDE SEQUENCE [LARGE SCALE GENOMIC DNA]</scope>
    <source>
        <strain evidence="5">cv. HAL2</strain>
        <strain evidence="4">HAL2</strain>
    </source>
</reference>
<feature type="region of interest" description="Disordered" evidence="2">
    <location>
        <begin position="1"/>
        <end position="21"/>
    </location>
</feature>
<evidence type="ECO:0000313" key="5">
    <source>
        <dbReference type="Proteomes" id="UP000244336"/>
    </source>
</evidence>
<protein>
    <recommendedName>
        <fullName evidence="3">Myb/SANT-like DNA-binding domain-containing protein</fullName>
    </recommendedName>
</protein>
<keyword evidence="5" id="KW-1185">Reference proteome</keyword>
<feature type="region of interest" description="Disordered" evidence="2">
    <location>
        <begin position="272"/>
        <end position="307"/>
    </location>
</feature>
<dbReference type="EMBL" id="CM009751">
    <property type="protein sequence ID" value="PUZ63066.1"/>
    <property type="molecule type" value="Genomic_DNA"/>
</dbReference>
<name>A0A2T7E5F8_9POAL</name>
<evidence type="ECO:0000256" key="1">
    <source>
        <dbReference type="SAM" id="Coils"/>
    </source>
</evidence>
<dbReference type="Gramene" id="PUZ63067">
    <property type="protein sequence ID" value="PUZ63067"/>
    <property type="gene ID" value="GQ55_3G038000"/>
</dbReference>
<feature type="region of interest" description="Disordered" evidence="2">
    <location>
        <begin position="70"/>
        <end position="118"/>
    </location>
</feature>
<dbReference type="InterPro" id="IPR044822">
    <property type="entry name" value="Myb_DNA-bind_4"/>
</dbReference>
<proteinExistence type="predicted"/>
<feature type="coiled-coil region" evidence="1">
    <location>
        <begin position="400"/>
        <end position="434"/>
    </location>
</feature>
<feature type="compositionally biased region" description="Basic and acidic residues" evidence="2">
    <location>
        <begin position="272"/>
        <end position="281"/>
    </location>
</feature>
<dbReference type="EMBL" id="CM009751">
    <property type="protein sequence ID" value="PUZ63068.1"/>
    <property type="molecule type" value="Genomic_DNA"/>
</dbReference>
<dbReference type="Gene3D" id="1.10.10.60">
    <property type="entry name" value="Homeodomain-like"/>
    <property type="match status" value="1"/>
</dbReference>